<dbReference type="EMBL" id="FZOJ01000011">
    <property type="protein sequence ID" value="SNS49095.1"/>
    <property type="molecule type" value="Genomic_DNA"/>
</dbReference>
<dbReference type="CDD" id="cd02511">
    <property type="entry name" value="Beta4Glucosyltransferase"/>
    <property type="match status" value="1"/>
</dbReference>
<dbReference type="RefSeq" id="WP_089283249.1">
    <property type="nucleotide sequence ID" value="NZ_FZOJ01000011.1"/>
</dbReference>
<dbReference type="InterPro" id="IPR011990">
    <property type="entry name" value="TPR-like_helical_dom_sf"/>
</dbReference>
<dbReference type="GO" id="GO:0016740">
    <property type="term" value="F:transferase activity"/>
    <property type="evidence" value="ECO:0007669"/>
    <property type="project" value="UniProtKB-KW"/>
</dbReference>
<sequence length="832" mass="98504">MKLSIVMMVKNESKYLEKCLKSLDPIREAISSELIIVDTGSQDNTMEIAKRYTKKVYFHLWKDNFAEMRNITIGYAKGEWLFVIDGDEIVEDAKDIIQFFKHNFDKRYNTALVSIKNFTSDKREYNTVVHVCRLFKNKKFLYTGSIHEQPIIRHPIYFLDVILLHFGYISTDKELMKRKFVRNIALLEKELEREPDNSYTWFQLSQSYGMYNKHKESLEAALKAYEIAKEKKYNMNERMYIYIQIAHCYYVAKKYKKLEEICQEAIVISNKNLDLYWFLAYAQQNLTKIDDAIKNYEKYLEIRKDFNKYKDPTSIVFTLDSHEGVYYELSKLLTAKENYKQAIEYGKMIQSNHVLKLALESIIAAYLKTGNHQKLLDFYHERCKGDKILKESFYDMVELKIQSLKEEEKFSLIQLFSKLDDSYGFLNSIRLLAIRDEMEIECYTLEKIKTFHYDDLPPYYSDMIYFMMKKGIPIIDILYNLRETKRYSFLNYLANTYKSEFFDIILQSMKKHFLYMSQETSKIEKIVCGALLSYGEMEDKEYLGVFKRYIHYGVYDLEETYHRDIIQQESINRVKTDEDVFFLLMLKAYEFKDTEQANYIRYLRKALKVYPMQKKGIELMMQDEKKKADKTSEFEHYRNKVKEQINSLIGNGRLENAAKLLDEYADIAKDDISIYALRSMIAIVKENWEDAEEILKEGLLLEPTDFDLLCNAAYLCETKNQIQLAINLYQQALLSTNNAQHQQQISAIIEELSGNCAEGDDIVSQNDKKNIDEVKEFAEYTKQVKSKIEEFINNGELDHAKLILKEYETIVQDDLEALFYKSQIAVMENVSK</sequence>
<keyword evidence="3" id="KW-1185">Reference proteome</keyword>
<dbReference type="SMART" id="SM00028">
    <property type="entry name" value="TPR"/>
    <property type="match status" value="5"/>
</dbReference>
<gene>
    <name evidence="2" type="ORF">SAMN05446037_101172</name>
</gene>
<dbReference type="Gene3D" id="1.25.40.10">
    <property type="entry name" value="Tetratricopeptide repeat domain"/>
    <property type="match status" value="2"/>
</dbReference>
<dbReference type="Proteomes" id="UP000198304">
    <property type="component" value="Unassembled WGS sequence"/>
</dbReference>
<dbReference type="PANTHER" id="PTHR43630">
    <property type="entry name" value="POLY-BETA-1,6-N-ACETYL-D-GLUCOSAMINE SYNTHASE"/>
    <property type="match status" value="1"/>
</dbReference>
<dbReference type="AlphaFoldDB" id="A0A239EWV4"/>
<dbReference type="OrthoDB" id="9794575at2"/>
<dbReference type="SUPFAM" id="SSF53448">
    <property type="entry name" value="Nucleotide-diphospho-sugar transferases"/>
    <property type="match status" value="1"/>
</dbReference>
<dbReference type="InterPro" id="IPR001173">
    <property type="entry name" value="Glyco_trans_2-like"/>
</dbReference>
<accession>A0A239EWV4</accession>
<dbReference type="InterPro" id="IPR029044">
    <property type="entry name" value="Nucleotide-diphossugar_trans"/>
</dbReference>
<dbReference type="SUPFAM" id="SSF48452">
    <property type="entry name" value="TPR-like"/>
    <property type="match status" value="2"/>
</dbReference>
<proteinExistence type="predicted"/>
<evidence type="ECO:0000313" key="2">
    <source>
        <dbReference type="EMBL" id="SNS49095.1"/>
    </source>
</evidence>
<dbReference type="Pfam" id="PF00535">
    <property type="entry name" value="Glycos_transf_2"/>
    <property type="match status" value="1"/>
</dbReference>
<name>A0A239EWV4_9FIRM</name>
<feature type="domain" description="Glycosyltransferase 2-like" evidence="1">
    <location>
        <begin position="4"/>
        <end position="135"/>
    </location>
</feature>
<protein>
    <submittedName>
        <fullName evidence="2">Glycosyl transferase family 2</fullName>
    </submittedName>
</protein>
<keyword evidence="2" id="KW-0808">Transferase</keyword>
<evidence type="ECO:0000313" key="3">
    <source>
        <dbReference type="Proteomes" id="UP000198304"/>
    </source>
</evidence>
<reference evidence="2 3" key="1">
    <citation type="submission" date="2017-06" db="EMBL/GenBank/DDBJ databases">
        <authorList>
            <person name="Kim H.J."/>
            <person name="Triplett B.A."/>
        </authorList>
    </citation>
    <scope>NUCLEOTIDE SEQUENCE [LARGE SCALE GENOMIC DNA]</scope>
    <source>
        <strain evidence="2 3">SCA</strain>
    </source>
</reference>
<dbReference type="PANTHER" id="PTHR43630:SF2">
    <property type="entry name" value="GLYCOSYLTRANSFERASE"/>
    <property type="match status" value="1"/>
</dbReference>
<evidence type="ECO:0000259" key="1">
    <source>
        <dbReference type="Pfam" id="PF00535"/>
    </source>
</evidence>
<dbReference type="Gene3D" id="3.90.550.10">
    <property type="entry name" value="Spore Coat Polysaccharide Biosynthesis Protein SpsA, Chain A"/>
    <property type="match status" value="1"/>
</dbReference>
<organism evidence="2 3">
    <name type="scientific">Anaerovirgula multivorans</name>
    <dbReference type="NCBI Taxonomy" id="312168"/>
    <lineage>
        <taxon>Bacteria</taxon>
        <taxon>Bacillati</taxon>
        <taxon>Bacillota</taxon>
        <taxon>Clostridia</taxon>
        <taxon>Peptostreptococcales</taxon>
        <taxon>Natronincolaceae</taxon>
        <taxon>Anaerovirgula</taxon>
    </lineage>
</organism>
<dbReference type="InterPro" id="IPR019734">
    <property type="entry name" value="TPR_rpt"/>
</dbReference>